<dbReference type="InterPro" id="IPR011029">
    <property type="entry name" value="DEATH-like_dom_sf"/>
</dbReference>
<dbReference type="FunFam" id="1.10.533.10:FF:000031">
    <property type="entry name" value="Caspase 1, isoform CRA_b"/>
    <property type="match status" value="1"/>
</dbReference>
<dbReference type="OMA" id="DKCTIND"/>
<dbReference type="CDD" id="cd08325">
    <property type="entry name" value="CARD_CASP1-like"/>
    <property type="match status" value="1"/>
</dbReference>
<name>A0A2K5D756_AOTNA</name>
<dbReference type="Proteomes" id="UP000233020">
    <property type="component" value="Unplaced"/>
</dbReference>
<dbReference type="Gene3D" id="1.10.533.10">
    <property type="entry name" value="Death Domain, Fas"/>
    <property type="match status" value="1"/>
</dbReference>
<accession>A0A2K5D756</accession>
<evidence type="ECO:0000313" key="2">
    <source>
        <dbReference type="Ensembl" id="ENSANAP00000016789.1"/>
    </source>
</evidence>
<dbReference type="Ensembl" id="ENSANAT00000034643.1">
    <property type="protein sequence ID" value="ENSANAP00000016789.1"/>
    <property type="gene ID" value="ENSANAG00000026270.1"/>
</dbReference>
<reference evidence="2" key="1">
    <citation type="submission" date="2025-08" db="UniProtKB">
        <authorList>
            <consortium name="Ensembl"/>
        </authorList>
    </citation>
    <scope>IDENTIFICATION</scope>
</reference>
<organism evidence="2 3">
    <name type="scientific">Aotus nancymaae</name>
    <name type="common">Ma's night monkey</name>
    <dbReference type="NCBI Taxonomy" id="37293"/>
    <lineage>
        <taxon>Eukaryota</taxon>
        <taxon>Metazoa</taxon>
        <taxon>Chordata</taxon>
        <taxon>Craniata</taxon>
        <taxon>Vertebrata</taxon>
        <taxon>Euteleostomi</taxon>
        <taxon>Mammalia</taxon>
        <taxon>Eutheria</taxon>
        <taxon>Euarchontoglires</taxon>
        <taxon>Primates</taxon>
        <taxon>Haplorrhini</taxon>
        <taxon>Platyrrhini</taxon>
        <taxon>Aotidae</taxon>
        <taxon>Aotus</taxon>
    </lineage>
</organism>
<feature type="domain" description="CARD" evidence="1">
    <location>
        <begin position="1"/>
        <end position="91"/>
    </location>
</feature>
<dbReference type="GO" id="GO:0004197">
    <property type="term" value="F:cysteine-type endopeptidase activity"/>
    <property type="evidence" value="ECO:0007669"/>
    <property type="project" value="InterPro"/>
</dbReference>
<evidence type="ECO:0000313" key="3">
    <source>
        <dbReference type="Proteomes" id="UP000233020"/>
    </source>
</evidence>
<dbReference type="InterPro" id="IPR001315">
    <property type="entry name" value="CARD"/>
</dbReference>
<dbReference type="GO" id="GO:0089720">
    <property type="term" value="F:caspase binding"/>
    <property type="evidence" value="ECO:0007669"/>
    <property type="project" value="TreeGrafter"/>
</dbReference>
<sequence length="110" mass="12571">MADKILKEKRKLFIHSLDKCTINDLLDELLEKRVLKQEEMEKVKHENAMVMDKSRALLDIIIGKGARACQVCITYICEEDRYLAEKLGLSAGQTSGHHLNMQESEEVLPS</sequence>
<dbReference type="GO" id="GO:0006508">
    <property type="term" value="P:proteolysis"/>
    <property type="evidence" value="ECO:0007669"/>
    <property type="project" value="InterPro"/>
</dbReference>
<dbReference type="GO" id="GO:0072557">
    <property type="term" value="C:IPAF inflammasome complex"/>
    <property type="evidence" value="ECO:0007669"/>
    <property type="project" value="TreeGrafter"/>
</dbReference>
<dbReference type="GO" id="GO:0032651">
    <property type="term" value="P:regulation of interleukin-1 beta production"/>
    <property type="evidence" value="ECO:0007669"/>
    <property type="project" value="UniProtKB-ARBA"/>
</dbReference>
<dbReference type="SUPFAM" id="SSF47986">
    <property type="entry name" value="DEATH domain"/>
    <property type="match status" value="1"/>
</dbReference>
<proteinExistence type="predicted"/>
<dbReference type="GO" id="GO:0042981">
    <property type="term" value="P:regulation of apoptotic process"/>
    <property type="evidence" value="ECO:0007669"/>
    <property type="project" value="InterPro"/>
</dbReference>
<reference evidence="2" key="2">
    <citation type="submission" date="2025-09" db="UniProtKB">
        <authorList>
            <consortium name="Ensembl"/>
        </authorList>
    </citation>
    <scope>IDENTIFICATION</scope>
</reference>
<dbReference type="InterPro" id="IPR002398">
    <property type="entry name" value="Pept_C14"/>
</dbReference>
<dbReference type="AlphaFoldDB" id="A0A2K5D756"/>
<protein>
    <recommendedName>
        <fullName evidence="1">CARD domain-containing protein</fullName>
    </recommendedName>
</protein>
<dbReference type="GeneTree" id="ENSGT00940000159114"/>
<dbReference type="GO" id="GO:0050727">
    <property type="term" value="P:regulation of inflammatory response"/>
    <property type="evidence" value="ECO:0007669"/>
    <property type="project" value="TreeGrafter"/>
</dbReference>
<dbReference type="SMART" id="SM00114">
    <property type="entry name" value="CARD"/>
    <property type="match status" value="1"/>
</dbReference>
<evidence type="ECO:0000259" key="1">
    <source>
        <dbReference type="PROSITE" id="PS50209"/>
    </source>
</evidence>
<keyword evidence="3" id="KW-1185">Reference proteome</keyword>
<dbReference type="GO" id="GO:0097169">
    <property type="term" value="C:AIM2 inflammasome complex"/>
    <property type="evidence" value="ECO:0007669"/>
    <property type="project" value="TreeGrafter"/>
</dbReference>
<dbReference type="PANTHER" id="PTHR47901:SF3">
    <property type="entry name" value="CASPASE-1"/>
    <property type="match status" value="1"/>
</dbReference>
<dbReference type="PANTHER" id="PTHR47901">
    <property type="entry name" value="CASPASE RECRUITMENT DOMAIN-CONTAINING PROTEIN 18"/>
    <property type="match status" value="1"/>
</dbReference>
<dbReference type="PROSITE" id="PS50209">
    <property type="entry name" value="CARD"/>
    <property type="match status" value="1"/>
</dbReference>
<dbReference type="STRING" id="37293.ENSANAP00000016789"/>
<dbReference type="GO" id="GO:0072559">
    <property type="term" value="C:NLRP3 inflammasome complex"/>
    <property type="evidence" value="ECO:0007669"/>
    <property type="project" value="TreeGrafter"/>
</dbReference>
<dbReference type="Pfam" id="PF00619">
    <property type="entry name" value="CARD"/>
    <property type="match status" value="1"/>
</dbReference>